<protein>
    <submittedName>
        <fullName evidence="1">Uncharacterized protein</fullName>
    </submittedName>
</protein>
<evidence type="ECO:0000313" key="2">
    <source>
        <dbReference type="Proteomes" id="UP000095746"/>
    </source>
</evidence>
<sequence length="350" mass="37842">MELLGKVRALDGEHGIVLVPILGALRSGPPQYHLRVRCEIVVDGEALRRLTGPHPVRHNVDEVVPLLQEDDVGDYFRPGVGLERIVGQADSPQQLGPLRQIPAYLLVLGVQGITGGEKRHDAARTYLVQRLGKEIVMDVEAQLVVGRVIDRVLSKGHVADCHIKKAVWKVYLFKPAHGDPGLWIEEGRDAPGDAVQLHAVELTARHGLRQQAEEVADAAGGFQNIALLEAEITQGLIDRLDNGWTGIVGVQGGGPGGGVFALVQQPLQLCIFCVPVLLVLVKDLGQTAPAHIAGEDLLFRLRCAAPLQLNRFQGADGFHIPPVLLLRPALTQMVVCDVEVASRRHGGTRP</sequence>
<accession>A0A174H349</accession>
<dbReference type="AlphaFoldDB" id="A0A174H349"/>
<dbReference type="Proteomes" id="UP000095746">
    <property type="component" value="Unassembled WGS sequence"/>
</dbReference>
<dbReference type="EMBL" id="CYZT01000143">
    <property type="protein sequence ID" value="CUO68671.1"/>
    <property type="molecule type" value="Genomic_DNA"/>
</dbReference>
<organism evidence="1 2">
    <name type="scientific">Flavonifractor plautii</name>
    <name type="common">Fusobacterium plautii</name>
    <dbReference type="NCBI Taxonomy" id="292800"/>
    <lineage>
        <taxon>Bacteria</taxon>
        <taxon>Bacillati</taxon>
        <taxon>Bacillota</taxon>
        <taxon>Clostridia</taxon>
        <taxon>Eubacteriales</taxon>
        <taxon>Oscillospiraceae</taxon>
        <taxon>Flavonifractor</taxon>
    </lineage>
</organism>
<evidence type="ECO:0000313" key="1">
    <source>
        <dbReference type="EMBL" id="CUO68671.1"/>
    </source>
</evidence>
<gene>
    <name evidence="1" type="ORF">ERS852411_01975</name>
</gene>
<reference evidence="1 2" key="1">
    <citation type="submission" date="2015-09" db="EMBL/GenBank/DDBJ databases">
        <authorList>
            <consortium name="Pathogen Informatics"/>
        </authorList>
    </citation>
    <scope>NUCLEOTIDE SEQUENCE [LARGE SCALE GENOMIC DNA]</scope>
    <source>
        <strain evidence="1 2">2789STDY5608854</strain>
    </source>
</reference>
<proteinExistence type="predicted"/>
<name>A0A174H349_FLAPL</name>